<evidence type="ECO:0000313" key="8">
    <source>
        <dbReference type="EMBL" id="KAL2840809.1"/>
    </source>
</evidence>
<sequence length="99" mass="11384">MQTQTGTLCQKLQKSPRASKKLIRQRRNRRKTSLIKKSFEYSTMCDADVCLGIRIRESGRVYIFSADTTGFWAFVGAQLDSYYPTPDQITEKDIISPKN</sequence>
<keyword evidence="9" id="KW-1185">Reference proteome</keyword>
<evidence type="ECO:0000256" key="5">
    <source>
        <dbReference type="ARBA" id="ARBA00023242"/>
    </source>
</evidence>
<protein>
    <recommendedName>
        <fullName evidence="7">MADS-box domain-containing protein</fullName>
    </recommendedName>
</protein>
<feature type="region of interest" description="Disordered" evidence="6">
    <location>
        <begin position="1"/>
        <end position="30"/>
    </location>
</feature>
<reference evidence="8 9" key="1">
    <citation type="submission" date="2024-07" db="EMBL/GenBank/DDBJ databases">
        <title>Section-level genome sequencing and comparative genomics of Aspergillus sections Usti and Cavernicolus.</title>
        <authorList>
            <consortium name="Lawrence Berkeley National Laboratory"/>
            <person name="Nybo J.L."/>
            <person name="Vesth T.C."/>
            <person name="Theobald S."/>
            <person name="Frisvad J.C."/>
            <person name="Larsen T.O."/>
            <person name="Kjaerboelling I."/>
            <person name="Rothschild-Mancinelli K."/>
            <person name="Lyhne E.K."/>
            <person name="Kogle M.E."/>
            <person name="Barry K."/>
            <person name="Clum A."/>
            <person name="Na H."/>
            <person name="Ledsgaard L."/>
            <person name="Lin J."/>
            <person name="Lipzen A."/>
            <person name="Kuo A."/>
            <person name="Riley R."/>
            <person name="Mondo S."/>
            <person name="Labutti K."/>
            <person name="Haridas S."/>
            <person name="Pangalinan J."/>
            <person name="Salamov A.A."/>
            <person name="Simmons B.A."/>
            <person name="Magnuson J.K."/>
            <person name="Chen J."/>
            <person name="Drula E."/>
            <person name="Henrissat B."/>
            <person name="Wiebenga A."/>
            <person name="Lubbers R.J."/>
            <person name="Gomes A.C."/>
            <person name="Makela M.R."/>
            <person name="Stajich J."/>
            <person name="Grigoriev I.V."/>
            <person name="Mortensen U.H."/>
            <person name="De Vries R.P."/>
            <person name="Baker S.E."/>
            <person name="Andersen M.R."/>
        </authorList>
    </citation>
    <scope>NUCLEOTIDE SEQUENCE [LARGE SCALE GENOMIC DNA]</scope>
    <source>
        <strain evidence="8 9">CBS 123904</strain>
    </source>
</reference>
<keyword evidence="4" id="KW-0804">Transcription</keyword>
<dbReference type="InterPro" id="IPR002100">
    <property type="entry name" value="TF_MADSbox"/>
</dbReference>
<evidence type="ECO:0000256" key="2">
    <source>
        <dbReference type="ARBA" id="ARBA00023015"/>
    </source>
</evidence>
<evidence type="ECO:0000256" key="3">
    <source>
        <dbReference type="ARBA" id="ARBA00023125"/>
    </source>
</evidence>
<proteinExistence type="predicted"/>
<comment type="subcellular location">
    <subcellularLocation>
        <location evidence="1">Nucleus</location>
    </subcellularLocation>
</comment>
<evidence type="ECO:0000256" key="1">
    <source>
        <dbReference type="ARBA" id="ARBA00004123"/>
    </source>
</evidence>
<evidence type="ECO:0000259" key="7">
    <source>
        <dbReference type="PROSITE" id="PS50066"/>
    </source>
</evidence>
<accession>A0ABR4JMI2</accession>
<evidence type="ECO:0000313" key="9">
    <source>
        <dbReference type="Proteomes" id="UP001610446"/>
    </source>
</evidence>
<feature type="compositionally biased region" description="Polar residues" evidence="6">
    <location>
        <begin position="1"/>
        <end position="13"/>
    </location>
</feature>
<keyword evidence="2" id="KW-0805">Transcription regulation</keyword>
<keyword evidence="3" id="KW-0238">DNA-binding</keyword>
<organism evidence="8 9">
    <name type="scientific">Aspergillus pseudoustus</name>
    <dbReference type="NCBI Taxonomy" id="1810923"/>
    <lineage>
        <taxon>Eukaryota</taxon>
        <taxon>Fungi</taxon>
        <taxon>Dikarya</taxon>
        <taxon>Ascomycota</taxon>
        <taxon>Pezizomycotina</taxon>
        <taxon>Eurotiomycetes</taxon>
        <taxon>Eurotiomycetidae</taxon>
        <taxon>Eurotiales</taxon>
        <taxon>Aspergillaceae</taxon>
        <taxon>Aspergillus</taxon>
        <taxon>Aspergillus subgen. Nidulantes</taxon>
    </lineage>
</organism>
<evidence type="ECO:0000256" key="4">
    <source>
        <dbReference type="ARBA" id="ARBA00023163"/>
    </source>
</evidence>
<dbReference type="PROSITE" id="PS50066">
    <property type="entry name" value="MADS_BOX_2"/>
    <property type="match status" value="1"/>
</dbReference>
<dbReference type="Gene3D" id="3.40.1810.10">
    <property type="entry name" value="Transcription factor, MADS-box"/>
    <property type="match status" value="1"/>
</dbReference>
<gene>
    <name evidence="8" type="ORF">BJY01DRAFT_218182</name>
</gene>
<dbReference type="Proteomes" id="UP001610446">
    <property type="component" value="Unassembled WGS sequence"/>
</dbReference>
<name>A0ABR4JMI2_9EURO</name>
<evidence type="ECO:0000256" key="6">
    <source>
        <dbReference type="SAM" id="MobiDB-lite"/>
    </source>
</evidence>
<dbReference type="Pfam" id="PF00319">
    <property type="entry name" value="SRF-TF"/>
    <property type="match status" value="1"/>
</dbReference>
<comment type="caution">
    <text evidence="8">The sequence shown here is derived from an EMBL/GenBank/DDBJ whole genome shotgun (WGS) entry which is preliminary data.</text>
</comment>
<dbReference type="InterPro" id="IPR036879">
    <property type="entry name" value="TF_MADSbox_sf"/>
</dbReference>
<keyword evidence="5" id="KW-0539">Nucleus</keyword>
<feature type="domain" description="MADS-box" evidence="7">
    <location>
        <begin position="28"/>
        <end position="68"/>
    </location>
</feature>
<dbReference type="SUPFAM" id="SSF55455">
    <property type="entry name" value="SRF-like"/>
    <property type="match status" value="1"/>
</dbReference>
<dbReference type="EMBL" id="JBFXLU010000117">
    <property type="protein sequence ID" value="KAL2840809.1"/>
    <property type="molecule type" value="Genomic_DNA"/>
</dbReference>
<feature type="compositionally biased region" description="Basic residues" evidence="6">
    <location>
        <begin position="17"/>
        <end position="30"/>
    </location>
</feature>